<dbReference type="SMART" id="SM00448">
    <property type="entry name" value="REC"/>
    <property type="match status" value="1"/>
</dbReference>
<feature type="domain" description="HTH araC/xylS-type" evidence="9">
    <location>
        <begin position="449"/>
        <end position="547"/>
    </location>
</feature>
<dbReference type="PROSITE" id="PS50110">
    <property type="entry name" value="RESPONSE_REGULATORY"/>
    <property type="match status" value="1"/>
</dbReference>
<dbReference type="InterPro" id="IPR018062">
    <property type="entry name" value="HTH_AraC-typ_CS"/>
</dbReference>
<dbReference type="InterPro" id="IPR009057">
    <property type="entry name" value="Homeodomain-like_sf"/>
</dbReference>
<gene>
    <name evidence="11" type="ORF">B9T62_05015</name>
</gene>
<keyword evidence="3 8" id="KW-0597">Phosphoprotein</keyword>
<dbReference type="PANTHER" id="PTHR42713:SF3">
    <property type="entry name" value="TRANSCRIPTIONAL REGULATORY PROTEIN HPTR"/>
    <property type="match status" value="1"/>
</dbReference>
<dbReference type="PANTHER" id="PTHR42713">
    <property type="entry name" value="HISTIDINE KINASE-RELATED"/>
    <property type="match status" value="1"/>
</dbReference>
<dbReference type="KEGG" id="pdh:B9T62_05015"/>
<sequence>MYKVLIIDDEEPLREAIQILGDWQGLGVSEVLEATNGLAGLELLRQHRIDLALVDMKMPELNGVQLLQQLETEFPELLTIVISGYNDFEYTRQAIRSRVVDYLLKPVNRTDLNAALRKAMDVLEARRKQASDFISTNITLNMSLPKLKEKLYLSIIERSFKHQSNEALLPLIGAGSPGNFFAVGVWRVLNLEQVRRDRFHEDRELLHFALTNVINENSDGHFEAFSFPSPRSQREYIAIFTQKGGYEQDAAFLSVHQLRKSVSTLRELFGIEAAAGLGQPSGDMMKLADSYEQAHALLSALDLLELKGGSVAAAGSGSPPAQLKDTTALNVWLPMLRSALENGNISHAKSILGEITRKWSSSGYFSLAEADRVLREMSLLLKDVVAELNAGAGGLRDGEEPGSRSAPEGVLLDDFADFRQFEVRLLERLERCGAEIGRSLAGSRGGTLENIKAYIDNRYFENIRISMFTDKYFLSREYLMKLFKGKYGYGIHEYVQKVRMDKAKELLADPGLKIQDISERLGYKDKNYFSKAFRNYYECSPSEYRSQLPKNGE</sequence>
<keyword evidence="12" id="KW-1185">Reference proteome</keyword>
<dbReference type="EMBL" id="CP021780">
    <property type="protein sequence ID" value="ASA20217.1"/>
    <property type="molecule type" value="Genomic_DNA"/>
</dbReference>
<dbReference type="InterPro" id="IPR018060">
    <property type="entry name" value="HTH_AraC"/>
</dbReference>
<dbReference type="Gene3D" id="3.40.50.2300">
    <property type="match status" value="1"/>
</dbReference>
<dbReference type="AlphaFoldDB" id="A0A2Z2K672"/>
<evidence type="ECO:0000313" key="11">
    <source>
        <dbReference type="EMBL" id="ASA20217.1"/>
    </source>
</evidence>
<dbReference type="Pfam" id="PF12833">
    <property type="entry name" value="HTH_18"/>
    <property type="match status" value="1"/>
</dbReference>
<reference evidence="11 12" key="1">
    <citation type="submission" date="2017-06" db="EMBL/GenBank/DDBJ databases">
        <title>Complete genome sequence of Paenibacillus donghaensis KCTC 13049T isolated from East Sea sediment, South Korea.</title>
        <authorList>
            <person name="Jung B.K."/>
            <person name="Hong S.-J."/>
            <person name="Shin J.-H."/>
        </authorList>
    </citation>
    <scope>NUCLEOTIDE SEQUENCE [LARGE SCALE GENOMIC DNA]</scope>
    <source>
        <strain evidence="11 12">KCTC 13049</strain>
    </source>
</reference>
<dbReference type="SUPFAM" id="SSF52172">
    <property type="entry name" value="CheY-like"/>
    <property type="match status" value="1"/>
</dbReference>
<evidence type="ECO:0000256" key="6">
    <source>
        <dbReference type="ARBA" id="ARBA00023125"/>
    </source>
</evidence>
<feature type="domain" description="Response regulatory" evidence="10">
    <location>
        <begin position="3"/>
        <end position="120"/>
    </location>
</feature>
<dbReference type="SUPFAM" id="SSF46689">
    <property type="entry name" value="Homeodomain-like"/>
    <property type="match status" value="1"/>
</dbReference>
<dbReference type="GO" id="GO:0043565">
    <property type="term" value="F:sequence-specific DNA binding"/>
    <property type="evidence" value="ECO:0007669"/>
    <property type="project" value="InterPro"/>
</dbReference>
<accession>A0A2Z2K672</accession>
<evidence type="ECO:0000256" key="1">
    <source>
        <dbReference type="ARBA" id="ARBA00004496"/>
    </source>
</evidence>
<evidence type="ECO:0000256" key="2">
    <source>
        <dbReference type="ARBA" id="ARBA00022490"/>
    </source>
</evidence>
<evidence type="ECO:0000259" key="9">
    <source>
        <dbReference type="PROSITE" id="PS01124"/>
    </source>
</evidence>
<keyword evidence="4" id="KW-0902">Two-component regulatory system</keyword>
<evidence type="ECO:0000256" key="4">
    <source>
        <dbReference type="ARBA" id="ARBA00023012"/>
    </source>
</evidence>
<dbReference type="GO" id="GO:0005737">
    <property type="term" value="C:cytoplasm"/>
    <property type="evidence" value="ECO:0007669"/>
    <property type="project" value="UniProtKB-SubCell"/>
</dbReference>
<dbReference type="InterPro" id="IPR051552">
    <property type="entry name" value="HptR"/>
</dbReference>
<evidence type="ECO:0000313" key="12">
    <source>
        <dbReference type="Proteomes" id="UP000249890"/>
    </source>
</evidence>
<keyword evidence="6 11" id="KW-0238">DNA-binding</keyword>
<dbReference type="Pfam" id="PF00072">
    <property type="entry name" value="Response_reg"/>
    <property type="match status" value="1"/>
</dbReference>
<proteinExistence type="predicted"/>
<dbReference type="GO" id="GO:0000160">
    <property type="term" value="P:phosphorelay signal transduction system"/>
    <property type="evidence" value="ECO:0007669"/>
    <property type="project" value="UniProtKB-KW"/>
</dbReference>
<organism evidence="11 12">
    <name type="scientific">Paenibacillus donghaensis</name>
    <dbReference type="NCBI Taxonomy" id="414771"/>
    <lineage>
        <taxon>Bacteria</taxon>
        <taxon>Bacillati</taxon>
        <taxon>Bacillota</taxon>
        <taxon>Bacilli</taxon>
        <taxon>Bacillales</taxon>
        <taxon>Paenibacillaceae</taxon>
        <taxon>Paenibacillus</taxon>
    </lineage>
</organism>
<dbReference type="PROSITE" id="PS01124">
    <property type="entry name" value="HTH_ARAC_FAMILY_2"/>
    <property type="match status" value="1"/>
</dbReference>
<name>A0A2Z2K672_9BACL</name>
<keyword evidence="2" id="KW-0963">Cytoplasm</keyword>
<dbReference type="InterPro" id="IPR020449">
    <property type="entry name" value="Tscrpt_reg_AraC-type_HTH"/>
</dbReference>
<feature type="modified residue" description="4-aspartylphosphate" evidence="8">
    <location>
        <position position="55"/>
    </location>
</feature>
<dbReference type="RefSeq" id="WP_087914239.1">
    <property type="nucleotide sequence ID" value="NZ_CP021780.1"/>
</dbReference>
<keyword evidence="5" id="KW-0805">Transcription regulation</keyword>
<dbReference type="OrthoDB" id="159632at2"/>
<evidence type="ECO:0000256" key="5">
    <source>
        <dbReference type="ARBA" id="ARBA00023015"/>
    </source>
</evidence>
<keyword evidence="7" id="KW-0804">Transcription</keyword>
<evidence type="ECO:0000256" key="7">
    <source>
        <dbReference type="ARBA" id="ARBA00023163"/>
    </source>
</evidence>
<dbReference type="SMART" id="SM00342">
    <property type="entry name" value="HTH_ARAC"/>
    <property type="match status" value="1"/>
</dbReference>
<evidence type="ECO:0000259" key="10">
    <source>
        <dbReference type="PROSITE" id="PS50110"/>
    </source>
</evidence>
<protein>
    <submittedName>
        <fullName evidence="11">DNA-binding response regulator</fullName>
    </submittedName>
</protein>
<evidence type="ECO:0000256" key="8">
    <source>
        <dbReference type="PROSITE-ProRule" id="PRU00169"/>
    </source>
</evidence>
<dbReference type="Proteomes" id="UP000249890">
    <property type="component" value="Chromosome"/>
</dbReference>
<evidence type="ECO:0000256" key="3">
    <source>
        <dbReference type="ARBA" id="ARBA00022553"/>
    </source>
</evidence>
<dbReference type="PRINTS" id="PR00032">
    <property type="entry name" value="HTHARAC"/>
</dbReference>
<dbReference type="Gene3D" id="1.10.10.60">
    <property type="entry name" value="Homeodomain-like"/>
    <property type="match status" value="2"/>
</dbReference>
<dbReference type="GO" id="GO:0003700">
    <property type="term" value="F:DNA-binding transcription factor activity"/>
    <property type="evidence" value="ECO:0007669"/>
    <property type="project" value="InterPro"/>
</dbReference>
<dbReference type="InterPro" id="IPR011006">
    <property type="entry name" value="CheY-like_superfamily"/>
</dbReference>
<dbReference type="InterPro" id="IPR001789">
    <property type="entry name" value="Sig_transdc_resp-reg_receiver"/>
</dbReference>
<dbReference type="CDD" id="cd17536">
    <property type="entry name" value="REC_YesN-like"/>
    <property type="match status" value="1"/>
</dbReference>
<dbReference type="PROSITE" id="PS00041">
    <property type="entry name" value="HTH_ARAC_FAMILY_1"/>
    <property type="match status" value="1"/>
</dbReference>
<comment type="subcellular location">
    <subcellularLocation>
        <location evidence="1">Cytoplasm</location>
    </subcellularLocation>
</comment>